<dbReference type="PANTHER" id="PTHR43065">
    <property type="entry name" value="SENSOR HISTIDINE KINASE"/>
    <property type="match status" value="1"/>
</dbReference>
<protein>
    <recommendedName>
        <fullName evidence="2">histidine kinase</fullName>
        <ecNumber evidence="2">2.7.13.3</ecNumber>
    </recommendedName>
</protein>
<dbReference type="Gene3D" id="1.10.287.130">
    <property type="match status" value="1"/>
</dbReference>
<evidence type="ECO:0000256" key="6">
    <source>
        <dbReference type="ARBA" id="ARBA00022777"/>
    </source>
</evidence>
<evidence type="ECO:0000256" key="4">
    <source>
        <dbReference type="ARBA" id="ARBA00022679"/>
    </source>
</evidence>
<evidence type="ECO:0000313" key="12">
    <source>
        <dbReference type="Proteomes" id="UP000199604"/>
    </source>
</evidence>
<dbReference type="SUPFAM" id="SSF47384">
    <property type="entry name" value="Homodimeric domain of signal transducing histidine kinase"/>
    <property type="match status" value="1"/>
</dbReference>
<feature type="transmembrane region" description="Helical" evidence="9">
    <location>
        <begin position="158"/>
        <end position="178"/>
    </location>
</feature>
<keyword evidence="3" id="KW-0597">Phosphoprotein</keyword>
<dbReference type="SMART" id="SM00387">
    <property type="entry name" value="HATPase_c"/>
    <property type="match status" value="1"/>
</dbReference>
<dbReference type="InterPro" id="IPR005467">
    <property type="entry name" value="His_kinase_dom"/>
</dbReference>
<dbReference type="PANTHER" id="PTHR43065:SF10">
    <property type="entry name" value="PEROXIDE STRESS-ACTIVATED HISTIDINE KINASE MAK3"/>
    <property type="match status" value="1"/>
</dbReference>
<proteinExistence type="predicted"/>
<dbReference type="InterPro" id="IPR036097">
    <property type="entry name" value="HisK_dim/P_sf"/>
</dbReference>
<keyword evidence="9" id="KW-0812">Transmembrane</keyword>
<keyword evidence="9" id="KW-0472">Membrane</keyword>
<keyword evidence="7" id="KW-0067">ATP-binding</keyword>
<keyword evidence="9" id="KW-1133">Transmembrane helix</keyword>
<sequence>MINVFFYIFIHSRKNMQFSNNKNTTRWVLILSSFLIIILILWNTYTFFQIFKNEERLKIELWAEAQKSINNATSDTDLDLAFNIITNNNTIPIILTNQKDSILQSINIDESIIKDSVKAKALLQSFKNANKRVEMEYVKGKFHYLYYTNSPLLNKLKYYPIALLLIIFLFGALVYNYYKTNKISGQNKLWAGMAKETAHQIGTPLSSLIGWVEIMKADNVDETTVQEIEKDIHRLLNITDRFSKIGSEPVLEEKDLVEETQKAYEYLQSRFSKQVVFTFKAPDHQIPVSINPTLHSWTIENLVKNAIDAMKGRGSIDVTIEDDWKTTKIKVTDSGKGIPKKQFKTIFEPGFTTKKRGWGLGLSLTKRIVEEYHNGKIRVLQSEINKGTTIEISFKR</sequence>
<dbReference type="PRINTS" id="PR00344">
    <property type="entry name" value="BCTRLSENSOR"/>
</dbReference>
<evidence type="ECO:0000256" key="1">
    <source>
        <dbReference type="ARBA" id="ARBA00000085"/>
    </source>
</evidence>
<organism evidence="11 12">
    <name type="scientific">Flavobacterium swingsii</name>
    <dbReference type="NCBI Taxonomy" id="498292"/>
    <lineage>
        <taxon>Bacteria</taxon>
        <taxon>Pseudomonadati</taxon>
        <taxon>Bacteroidota</taxon>
        <taxon>Flavobacteriia</taxon>
        <taxon>Flavobacteriales</taxon>
        <taxon>Flavobacteriaceae</taxon>
        <taxon>Flavobacterium</taxon>
    </lineage>
</organism>
<dbReference type="CDD" id="cd00075">
    <property type="entry name" value="HATPase"/>
    <property type="match status" value="1"/>
</dbReference>
<evidence type="ECO:0000313" key="11">
    <source>
        <dbReference type="EMBL" id="SFB09582.1"/>
    </source>
</evidence>
<dbReference type="InterPro" id="IPR004358">
    <property type="entry name" value="Sig_transdc_His_kin-like_C"/>
</dbReference>
<dbReference type="Proteomes" id="UP000199604">
    <property type="component" value="Unassembled WGS sequence"/>
</dbReference>
<evidence type="ECO:0000256" key="3">
    <source>
        <dbReference type="ARBA" id="ARBA00022553"/>
    </source>
</evidence>
<dbReference type="PROSITE" id="PS50109">
    <property type="entry name" value="HIS_KIN"/>
    <property type="match status" value="1"/>
</dbReference>
<dbReference type="GO" id="GO:0000155">
    <property type="term" value="F:phosphorelay sensor kinase activity"/>
    <property type="evidence" value="ECO:0007669"/>
    <property type="project" value="InterPro"/>
</dbReference>
<keyword evidence="6 11" id="KW-0418">Kinase</keyword>
<gene>
    <name evidence="11" type="ORF">SAMN05660845_1571</name>
</gene>
<evidence type="ECO:0000256" key="8">
    <source>
        <dbReference type="ARBA" id="ARBA00023012"/>
    </source>
</evidence>
<dbReference type="STRING" id="498292.SAMN05660845_1571"/>
<dbReference type="CDD" id="cd00082">
    <property type="entry name" value="HisKA"/>
    <property type="match status" value="1"/>
</dbReference>
<keyword evidence="8" id="KW-0902">Two-component regulatory system</keyword>
<keyword evidence="12" id="KW-1185">Reference proteome</keyword>
<keyword evidence="4" id="KW-0808">Transferase</keyword>
<name>A0A1I0Y8Q4_9FLAO</name>
<dbReference type="Pfam" id="PF02518">
    <property type="entry name" value="HATPase_c"/>
    <property type="match status" value="1"/>
</dbReference>
<dbReference type="Gene3D" id="3.30.565.10">
    <property type="entry name" value="Histidine kinase-like ATPase, C-terminal domain"/>
    <property type="match status" value="1"/>
</dbReference>
<dbReference type="InterPro" id="IPR003594">
    <property type="entry name" value="HATPase_dom"/>
</dbReference>
<dbReference type="SUPFAM" id="SSF55874">
    <property type="entry name" value="ATPase domain of HSP90 chaperone/DNA topoisomerase II/histidine kinase"/>
    <property type="match status" value="1"/>
</dbReference>
<dbReference type="GO" id="GO:0005524">
    <property type="term" value="F:ATP binding"/>
    <property type="evidence" value="ECO:0007669"/>
    <property type="project" value="UniProtKB-KW"/>
</dbReference>
<evidence type="ECO:0000256" key="5">
    <source>
        <dbReference type="ARBA" id="ARBA00022741"/>
    </source>
</evidence>
<evidence type="ECO:0000259" key="10">
    <source>
        <dbReference type="PROSITE" id="PS50109"/>
    </source>
</evidence>
<dbReference type="AlphaFoldDB" id="A0A1I0Y8Q4"/>
<evidence type="ECO:0000256" key="2">
    <source>
        <dbReference type="ARBA" id="ARBA00012438"/>
    </source>
</evidence>
<comment type="catalytic activity">
    <reaction evidence="1">
        <text>ATP + protein L-histidine = ADP + protein N-phospho-L-histidine.</text>
        <dbReference type="EC" id="2.7.13.3"/>
    </reaction>
</comment>
<dbReference type="SMART" id="SM00388">
    <property type="entry name" value="HisKA"/>
    <property type="match status" value="1"/>
</dbReference>
<keyword evidence="5" id="KW-0547">Nucleotide-binding</keyword>
<dbReference type="InterPro" id="IPR003661">
    <property type="entry name" value="HisK_dim/P_dom"/>
</dbReference>
<accession>A0A1I0Y8Q4</accession>
<evidence type="ECO:0000256" key="9">
    <source>
        <dbReference type="SAM" id="Phobius"/>
    </source>
</evidence>
<dbReference type="EMBL" id="FOJT01000004">
    <property type="protein sequence ID" value="SFB09582.1"/>
    <property type="molecule type" value="Genomic_DNA"/>
</dbReference>
<evidence type="ECO:0000256" key="7">
    <source>
        <dbReference type="ARBA" id="ARBA00022840"/>
    </source>
</evidence>
<feature type="transmembrane region" description="Helical" evidence="9">
    <location>
        <begin position="27"/>
        <end position="48"/>
    </location>
</feature>
<feature type="domain" description="Histidine kinase" evidence="10">
    <location>
        <begin position="196"/>
        <end position="396"/>
    </location>
</feature>
<reference evidence="12" key="1">
    <citation type="submission" date="2016-10" db="EMBL/GenBank/DDBJ databases">
        <authorList>
            <person name="Varghese N."/>
            <person name="Submissions S."/>
        </authorList>
    </citation>
    <scope>NUCLEOTIDE SEQUENCE [LARGE SCALE GENOMIC DNA]</scope>
    <source>
        <strain evidence="12">DSM 21789</strain>
    </source>
</reference>
<dbReference type="EC" id="2.7.13.3" evidence="2"/>
<dbReference type="InterPro" id="IPR036890">
    <property type="entry name" value="HATPase_C_sf"/>
</dbReference>